<reference evidence="1 2" key="1">
    <citation type="submission" date="2017-04" db="EMBL/GenBank/DDBJ databases">
        <authorList>
            <person name="Afonso C.L."/>
            <person name="Miller P.J."/>
            <person name="Scott M.A."/>
            <person name="Spackman E."/>
            <person name="Goraichik I."/>
            <person name="Dimitrov K.M."/>
            <person name="Suarez D.L."/>
            <person name="Swayne D.E."/>
        </authorList>
    </citation>
    <scope>NUCLEOTIDE SEQUENCE [LARGE SCALE GENOMIC DNA]</scope>
    <source>
        <strain evidence="1 2">CGMCC 1.12644</strain>
    </source>
</reference>
<dbReference type="AlphaFoldDB" id="A0A1W2CIW4"/>
<dbReference type="EMBL" id="FWYD01000008">
    <property type="protein sequence ID" value="SMC84914.1"/>
    <property type="molecule type" value="Genomic_DNA"/>
</dbReference>
<sequence length="55" mass="6380">MQKSYDEPTYEHVQSTEPPACRSELWSLAEINRAPGGVSFEWLLDHFTDRVEAVR</sequence>
<keyword evidence="2" id="KW-1185">Reference proteome</keyword>
<evidence type="ECO:0000313" key="2">
    <source>
        <dbReference type="Proteomes" id="UP000192330"/>
    </source>
</evidence>
<evidence type="ECO:0000313" key="1">
    <source>
        <dbReference type="EMBL" id="SMC84914.1"/>
    </source>
</evidence>
<dbReference type="Proteomes" id="UP000192330">
    <property type="component" value="Unassembled WGS sequence"/>
</dbReference>
<organism evidence="1 2">
    <name type="scientific">Primorskyibacter flagellatus</name>
    <dbReference type="NCBI Taxonomy" id="1387277"/>
    <lineage>
        <taxon>Bacteria</taxon>
        <taxon>Pseudomonadati</taxon>
        <taxon>Pseudomonadota</taxon>
        <taxon>Alphaproteobacteria</taxon>
        <taxon>Rhodobacterales</taxon>
        <taxon>Roseobacteraceae</taxon>
        <taxon>Primorskyibacter</taxon>
    </lineage>
</organism>
<proteinExistence type="predicted"/>
<dbReference type="RefSeq" id="WP_179141479.1">
    <property type="nucleotide sequence ID" value="NZ_FWYD01000008.1"/>
</dbReference>
<name>A0A1W2CIW4_9RHOB</name>
<dbReference type="STRING" id="1387277.SAMN06295998_10846"/>
<protein>
    <submittedName>
        <fullName evidence="1">Uncharacterized protein</fullName>
    </submittedName>
</protein>
<accession>A0A1W2CIW4</accession>
<gene>
    <name evidence="1" type="ORF">SAMN06295998_10846</name>
</gene>